<dbReference type="PROSITE" id="PS50011">
    <property type="entry name" value="PROTEIN_KINASE_DOM"/>
    <property type="match status" value="1"/>
</dbReference>
<feature type="transmembrane region" description="Helical" evidence="8">
    <location>
        <begin position="483"/>
        <end position="504"/>
    </location>
</feature>
<dbReference type="Gene3D" id="3.80.10.10">
    <property type="entry name" value="Ribonuclease Inhibitor"/>
    <property type="match status" value="1"/>
</dbReference>
<name>A0AAD6EUT9_9POAL</name>
<evidence type="ECO:0000256" key="7">
    <source>
        <dbReference type="ARBA" id="ARBA00023136"/>
    </source>
</evidence>
<dbReference type="InterPro" id="IPR000719">
    <property type="entry name" value="Prot_kinase_dom"/>
</dbReference>
<evidence type="ECO:0000259" key="10">
    <source>
        <dbReference type="PROSITE" id="PS50011"/>
    </source>
</evidence>
<evidence type="ECO:0000256" key="2">
    <source>
        <dbReference type="ARBA" id="ARBA00022614"/>
    </source>
</evidence>
<keyword evidence="6 8" id="KW-1133">Transmembrane helix</keyword>
<keyword evidence="7 8" id="KW-0472">Membrane</keyword>
<comment type="caution">
    <text evidence="11">The sequence shown here is derived from an EMBL/GenBank/DDBJ whole genome shotgun (WGS) entry which is preliminary data.</text>
</comment>
<feature type="chain" id="PRO_5041992102" description="Protein kinase domain-containing protein" evidence="9">
    <location>
        <begin position="20"/>
        <end position="814"/>
    </location>
</feature>
<dbReference type="InterPro" id="IPR024788">
    <property type="entry name" value="Malectin-like_Carb-bd_dom"/>
</dbReference>
<dbReference type="InterPro" id="IPR011009">
    <property type="entry name" value="Kinase-like_dom_sf"/>
</dbReference>
<keyword evidence="4 9" id="KW-0732">Signal</keyword>
<evidence type="ECO:0000256" key="8">
    <source>
        <dbReference type="SAM" id="Phobius"/>
    </source>
</evidence>
<dbReference type="Gene3D" id="1.10.510.10">
    <property type="entry name" value="Transferase(Phosphotransferase) domain 1"/>
    <property type="match status" value="1"/>
</dbReference>
<keyword evidence="3 8" id="KW-0812">Transmembrane</keyword>
<evidence type="ECO:0000256" key="1">
    <source>
        <dbReference type="ARBA" id="ARBA00004167"/>
    </source>
</evidence>
<sequence>MEKWWLLILVLVFTVAAYGQETQGFISIDCGNANNYTDDITKLAYTSDDRYIDTGINANIASNYMNNISYRTDLNLRSFPNGYRNCYTLKPVVRNSKYLIRAAFFHGNYDSQFSARAKKPILFDLYIGSSKWRTANITDASFTFRYEAIAVSLSDSLYICLVNTGQGTPFISSLEMRLIKSSIYLYVDATNFVDLYGRCDAGGSKVTRYPDDKSDRIWVPLMMNEWENISTLEEVNSDYTNSFPELPSTVLQTAAVPSKSAPNTSNLEFVWTQDVGVNAPYVINFHFAEIQQLPASSWRELNIYYNGMPFYDHINPMYLHAVTIYSTKPETTSSESSFTINATSNATVPALLNAFEIFHLLSVETKMTSRDDTDAILGIKTDYKVKKSWNGDPCAPAKYPWVGVGCDNTGNSSKIISLNLSSSGLIGSVSSSFSKLQNIKILDLSNNSLNGTIPDFFATMTSLQVLNDNKCTQKLSKISTTPVIGSAIAAVVVLLLLILVFIALRRRRNMSRVQVQEPNIEFGEFEVQLKTQKFTKMELEKITDNFKHKIGRGGSGGVFAGNGGTLSWRERLHIVLEAAQGIEYLHKGCRMPIAHRDVKCTNILLGDNLETKVADLGIARAFHSSDEGTLATICGTPGYMDPEFISSSMLTVKSDVYSFGVVLLEIITGLPPIIQDEGHLLHHVKQKLQREDITSVIDRSFEGDYDVNTVWKVLDLAVSCTQKESPRRPTMSHVVAELKECLDLETLRVKRQTTHNQNISMSGAMDSNAVNAGYSLSIDGGNVNLRSMRSTSLEMCDGSNFDANFEGILGPSLR</sequence>
<dbReference type="GO" id="GO:0005524">
    <property type="term" value="F:ATP binding"/>
    <property type="evidence" value="ECO:0007669"/>
    <property type="project" value="InterPro"/>
</dbReference>
<dbReference type="GO" id="GO:0016020">
    <property type="term" value="C:membrane"/>
    <property type="evidence" value="ECO:0007669"/>
    <property type="project" value="UniProtKB-SubCell"/>
</dbReference>
<dbReference type="SUPFAM" id="SSF56112">
    <property type="entry name" value="Protein kinase-like (PK-like)"/>
    <property type="match status" value="1"/>
</dbReference>
<reference evidence="11 12" key="1">
    <citation type="journal article" date="2022" name="Cell">
        <title>Repeat-based holocentromeres influence genome architecture and karyotype evolution.</title>
        <authorList>
            <person name="Hofstatter P.G."/>
            <person name="Thangavel G."/>
            <person name="Lux T."/>
            <person name="Neumann P."/>
            <person name="Vondrak T."/>
            <person name="Novak P."/>
            <person name="Zhang M."/>
            <person name="Costa L."/>
            <person name="Castellani M."/>
            <person name="Scott A."/>
            <person name="Toegelov H."/>
            <person name="Fuchs J."/>
            <person name="Mata-Sucre Y."/>
            <person name="Dias Y."/>
            <person name="Vanzela A.L.L."/>
            <person name="Huettel B."/>
            <person name="Almeida C.C.S."/>
            <person name="Simkova H."/>
            <person name="Souza G."/>
            <person name="Pedrosa-Harand A."/>
            <person name="Macas J."/>
            <person name="Mayer K.F.X."/>
            <person name="Houben A."/>
            <person name="Marques A."/>
        </authorList>
    </citation>
    <scope>NUCLEOTIDE SEQUENCE [LARGE SCALE GENOMIC DNA]</scope>
    <source>
        <strain evidence="11">RhyTen1mFocal</strain>
    </source>
</reference>
<dbReference type="SMART" id="SM00220">
    <property type="entry name" value="S_TKc"/>
    <property type="match status" value="1"/>
</dbReference>
<dbReference type="PROSITE" id="PS00108">
    <property type="entry name" value="PROTEIN_KINASE_ST"/>
    <property type="match status" value="1"/>
</dbReference>
<dbReference type="Pfam" id="PF12819">
    <property type="entry name" value="Malectin_like"/>
    <property type="match status" value="1"/>
</dbReference>
<organism evidence="11 12">
    <name type="scientific">Rhynchospora tenuis</name>
    <dbReference type="NCBI Taxonomy" id="198213"/>
    <lineage>
        <taxon>Eukaryota</taxon>
        <taxon>Viridiplantae</taxon>
        <taxon>Streptophyta</taxon>
        <taxon>Embryophyta</taxon>
        <taxon>Tracheophyta</taxon>
        <taxon>Spermatophyta</taxon>
        <taxon>Magnoliopsida</taxon>
        <taxon>Liliopsida</taxon>
        <taxon>Poales</taxon>
        <taxon>Cyperaceae</taxon>
        <taxon>Cyperoideae</taxon>
        <taxon>Rhynchosporeae</taxon>
        <taxon>Rhynchospora</taxon>
    </lineage>
</organism>
<evidence type="ECO:0000256" key="5">
    <source>
        <dbReference type="ARBA" id="ARBA00022737"/>
    </source>
</evidence>
<dbReference type="PANTHER" id="PTHR45631">
    <property type="entry name" value="OS07G0107800 PROTEIN-RELATED"/>
    <property type="match status" value="1"/>
</dbReference>
<keyword evidence="2" id="KW-0433">Leucine-rich repeat</keyword>
<dbReference type="Gene3D" id="2.60.120.430">
    <property type="entry name" value="Galactose-binding lectin"/>
    <property type="match status" value="1"/>
</dbReference>
<evidence type="ECO:0000256" key="4">
    <source>
        <dbReference type="ARBA" id="ARBA00022729"/>
    </source>
</evidence>
<accession>A0AAD6EUT9</accession>
<feature type="signal peptide" evidence="9">
    <location>
        <begin position="1"/>
        <end position="19"/>
    </location>
</feature>
<dbReference type="PANTHER" id="PTHR45631:SF202">
    <property type="entry name" value="SENESCENCE-INDUCED RECEPTOR-LIKE SERINE_THREONINE-PROTEIN KINASE"/>
    <property type="match status" value="1"/>
</dbReference>
<dbReference type="SUPFAM" id="SSF52058">
    <property type="entry name" value="L domain-like"/>
    <property type="match status" value="1"/>
</dbReference>
<proteinExistence type="predicted"/>
<feature type="domain" description="Protein kinase" evidence="10">
    <location>
        <begin position="415"/>
        <end position="742"/>
    </location>
</feature>
<dbReference type="EMBL" id="JAMRDG010000001">
    <property type="protein sequence ID" value="KAJ3701815.1"/>
    <property type="molecule type" value="Genomic_DNA"/>
</dbReference>
<evidence type="ECO:0000313" key="11">
    <source>
        <dbReference type="EMBL" id="KAJ3701815.1"/>
    </source>
</evidence>
<evidence type="ECO:0000256" key="9">
    <source>
        <dbReference type="SAM" id="SignalP"/>
    </source>
</evidence>
<dbReference type="Proteomes" id="UP001210211">
    <property type="component" value="Unassembled WGS sequence"/>
</dbReference>
<gene>
    <name evidence="11" type="ORF">LUZ61_005520</name>
</gene>
<evidence type="ECO:0000256" key="3">
    <source>
        <dbReference type="ARBA" id="ARBA00022692"/>
    </source>
</evidence>
<keyword evidence="5" id="KW-0677">Repeat</keyword>
<dbReference type="InterPro" id="IPR001611">
    <property type="entry name" value="Leu-rich_rpt"/>
</dbReference>
<dbReference type="Pfam" id="PF00560">
    <property type="entry name" value="LRR_1"/>
    <property type="match status" value="1"/>
</dbReference>
<dbReference type="GO" id="GO:0004672">
    <property type="term" value="F:protein kinase activity"/>
    <property type="evidence" value="ECO:0007669"/>
    <property type="project" value="InterPro"/>
</dbReference>
<comment type="subcellular location">
    <subcellularLocation>
        <location evidence="1">Membrane</location>
        <topology evidence="1">Single-pass membrane protein</topology>
    </subcellularLocation>
</comment>
<dbReference type="InterPro" id="IPR032675">
    <property type="entry name" value="LRR_dom_sf"/>
</dbReference>
<dbReference type="Pfam" id="PF00069">
    <property type="entry name" value="Pkinase"/>
    <property type="match status" value="1"/>
</dbReference>
<keyword evidence="12" id="KW-1185">Reference proteome</keyword>
<dbReference type="InterPro" id="IPR008271">
    <property type="entry name" value="Ser/Thr_kinase_AS"/>
</dbReference>
<evidence type="ECO:0000313" key="12">
    <source>
        <dbReference type="Proteomes" id="UP001210211"/>
    </source>
</evidence>
<dbReference type="FunFam" id="3.80.10.10:FF:000129">
    <property type="entry name" value="Leucine-rich repeat receptor-like kinase"/>
    <property type="match status" value="1"/>
</dbReference>
<protein>
    <recommendedName>
        <fullName evidence="10">Protein kinase domain-containing protein</fullName>
    </recommendedName>
</protein>
<dbReference type="AlphaFoldDB" id="A0AAD6EUT9"/>
<evidence type="ECO:0000256" key="6">
    <source>
        <dbReference type="ARBA" id="ARBA00022989"/>
    </source>
</evidence>